<evidence type="ECO:0000256" key="4">
    <source>
        <dbReference type="ARBA" id="ARBA00023136"/>
    </source>
</evidence>
<dbReference type="InterPro" id="IPR051275">
    <property type="entry name" value="Cell_adhesion_signaling"/>
</dbReference>
<comment type="caution">
    <text evidence="11">The sequence shown here is derived from an EMBL/GenBank/DDBJ whole genome shotgun (WGS) entry which is preliminary data.</text>
</comment>
<keyword evidence="2 9" id="KW-0812">Transmembrane</keyword>
<dbReference type="InterPro" id="IPR003599">
    <property type="entry name" value="Ig_sub"/>
</dbReference>
<keyword evidence="7" id="KW-0393">Immunoglobulin domain</keyword>
<dbReference type="SUPFAM" id="SSF48726">
    <property type="entry name" value="Immunoglobulin"/>
    <property type="match status" value="5"/>
</dbReference>
<dbReference type="PANTHER" id="PTHR11640">
    <property type="entry name" value="NEPHRIN"/>
    <property type="match status" value="1"/>
</dbReference>
<feature type="compositionally biased region" description="Polar residues" evidence="8">
    <location>
        <begin position="831"/>
        <end position="840"/>
    </location>
</feature>
<comment type="subcellular location">
    <subcellularLocation>
        <location evidence="1">Membrane</location>
        <topology evidence="1">Single-pass type I membrane protein</topology>
    </subcellularLocation>
</comment>
<accession>A0A8T0CZU4</accession>
<dbReference type="Pfam" id="PF07686">
    <property type="entry name" value="V-set"/>
    <property type="match status" value="1"/>
</dbReference>
<feature type="domain" description="Ig-like" evidence="10">
    <location>
        <begin position="386"/>
        <end position="447"/>
    </location>
</feature>
<feature type="domain" description="Ig-like" evidence="10">
    <location>
        <begin position="170"/>
        <end position="285"/>
    </location>
</feature>
<protein>
    <recommendedName>
        <fullName evidence="10">Ig-like domain-containing protein</fullName>
    </recommendedName>
</protein>
<feature type="compositionally biased region" description="Polar residues" evidence="8">
    <location>
        <begin position="850"/>
        <end position="865"/>
    </location>
</feature>
<organism evidence="11 12">
    <name type="scientific">Paragonimus westermani</name>
    <dbReference type="NCBI Taxonomy" id="34504"/>
    <lineage>
        <taxon>Eukaryota</taxon>
        <taxon>Metazoa</taxon>
        <taxon>Spiralia</taxon>
        <taxon>Lophotrochozoa</taxon>
        <taxon>Platyhelminthes</taxon>
        <taxon>Trematoda</taxon>
        <taxon>Digenea</taxon>
        <taxon>Plagiorchiida</taxon>
        <taxon>Troglotremata</taxon>
        <taxon>Troglotrematidae</taxon>
        <taxon>Paragonimus</taxon>
    </lineage>
</organism>
<keyword evidence="3 9" id="KW-1133">Transmembrane helix</keyword>
<evidence type="ECO:0000256" key="3">
    <source>
        <dbReference type="ARBA" id="ARBA00022989"/>
    </source>
</evidence>
<dbReference type="Gene3D" id="2.60.40.10">
    <property type="entry name" value="Immunoglobulins"/>
    <property type="match status" value="5"/>
</dbReference>
<gene>
    <name evidence="11" type="ORF">P879_03430</name>
</gene>
<feature type="region of interest" description="Disordered" evidence="8">
    <location>
        <begin position="824"/>
        <end position="865"/>
    </location>
</feature>
<evidence type="ECO:0000256" key="7">
    <source>
        <dbReference type="ARBA" id="ARBA00023319"/>
    </source>
</evidence>
<evidence type="ECO:0000256" key="2">
    <source>
        <dbReference type="ARBA" id="ARBA00022692"/>
    </source>
</evidence>
<dbReference type="PANTHER" id="PTHR11640:SF31">
    <property type="entry name" value="IRREGULAR CHIASM C-ROUGHEST PROTEIN-RELATED"/>
    <property type="match status" value="1"/>
</dbReference>
<keyword evidence="5" id="KW-1015">Disulfide bond</keyword>
<dbReference type="GO" id="GO:0098609">
    <property type="term" value="P:cell-cell adhesion"/>
    <property type="evidence" value="ECO:0007669"/>
    <property type="project" value="TreeGrafter"/>
</dbReference>
<feature type="transmembrane region" description="Helical" evidence="9">
    <location>
        <begin position="570"/>
        <end position="592"/>
    </location>
</feature>
<dbReference type="OrthoDB" id="6413693at2759"/>
<feature type="domain" description="Ig-like" evidence="10">
    <location>
        <begin position="30"/>
        <end position="144"/>
    </location>
</feature>
<evidence type="ECO:0000259" key="10">
    <source>
        <dbReference type="PROSITE" id="PS50835"/>
    </source>
</evidence>
<dbReference type="InterPro" id="IPR007110">
    <property type="entry name" value="Ig-like_dom"/>
</dbReference>
<dbReference type="InterPro" id="IPR013783">
    <property type="entry name" value="Ig-like_fold"/>
</dbReference>
<reference evidence="11 12" key="1">
    <citation type="submission" date="2019-07" db="EMBL/GenBank/DDBJ databases">
        <title>Annotation for the trematode Paragonimus westermani.</title>
        <authorList>
            <person name="Choi Y.-J."/>
        </authorList>
    </citation>
    <scope>NUCLEOTIDE SEQUENCE [LARGE SCALE GENOMIC DNA]</scope>
    <source>
        <strain evidence="11">180907_Pwestermani</strain>
    </source>
</reference>
<evidence type="ECO:0000313" key="12">
    <source>
        <dbReference type="Proteomes" id="UP000699462"/>
    </source>
</evidence>
<keyword evidence="12" id="KW-1185">Reference proteome</keyword>
<name>A0A8T0CZU4_9TREM</name>
<evidence type="ECO:0000256" key="5">
    <source>
        <dbReference type="ARBA" id="ARBA00023157"/>
    </source>
</evidence>
<evidence type="ECO:0000256" key="6">
    <source>
        <dbReference type="ARBA" id="ARBA00023180"/>
    </source>
</evidence>
<dbReference type="GO" id="GO:0005886">
    <property type="term" value="C:plasma membrane"/>
    <property type="evidence" value="ECO:0007669"/>
    <property type="project" value="TreeGrafter"/>
</dbReference>
<dbReference type="Pfam" id="PF13927">
    <property type="entry name" value="Ig_3"/>
    <property type="match status" value="2"/>
</dbReference>
<dbReference type="InterPro" id="IPR036179">
    <property type="entry name" value="Ig-like_dom_sf"/>
</dbReference>
<dbReference type="Proteomes" id="UP000699462">
    <property type="component" value="Unassembled WGS sequence"/>
</dbReference>
<dbReference type="PROSITE" id="PS50835">
    <property type="entry name" value="IG_LIKE"/>
    <property type="match status" value="5"/>
</dbReference>
<evidence type="ECO:0000256" key="1">
    <source>
        <dbReference type="ARBA" id="ARBA00004479"/>
    </source>
</evidence>
<sequence length="899" mass="99884">MKEPLVDFNSSPIFLFSVAQFAFSNQLSTEDVIQLHPDSQAVTLNSTVRLQCRVRNLVDPQSGAGAQVYWSKNDFGIGSSREDIQEYGRSTRYPNSRYDLPYNLKEGTRSTFTCQYDLQITNVELSDEGSYVCQVNYMKQQYLSQVAVLTVQVPSEAPKLIQVTKEGKGPEVEVGASTPATVDDGAVLVLRCVAQHGKPGAHLTWSIDGVPIQLEADRTGQINVFRAGFTGNLTNKIIPSVNFPRLKDAISEMSARLSKLHHGKLIECRATNTGYGDHALRPVFTKLEVHYAPVVSIQVRPQRRDNEYMEHDIITVECTAHGRPDSFVWEWFINGRQVENIADPWYRLRLTRNMHNAVFRCIAISNKKGHAETTIRVKFGPQFNEPSALLFTASPGEDVAMDCPARGNPPARIDWRREGSQEVLHRGVVFRRDNLREEDFGTYTCTAFVNDFPPVSKQMFIAKRRPPTIQPNPIVHARLGRMARLRCTVNSVPLPSPDQTRWYFNGRPVRPDTQHSFEREEFIGGVVLILQIAHVMMTDYGKYNCTVQNGYGTDWKLIELSHQEDVPMQFIIGAAIAIGVLITVGMILLCVCRQRVCGQKYKKGNQAQPQNNVLTGQSQSPLQEYGTSNYEFKAPTSVQEGLYRQNVHPWFANSPYPNTTYMRCGSDMDDQRPINNGPKMNSDKYFYDEFKTDNCHNSAIPIGISTAYCPTISSCQLIQPLCNGAGYISAIDPRLLNSSRPATYLSGCPTILPGADVMRGPDSSTPDFIPTETVSLQTCGNFDMINGHCMFTAENGQMVHNNVPQITTLDLTSGIPQMHAHSVYSGDAASGRSSLEQTHAYSPHSKSETTEAPLSPTHSGSGSIQLRQTSVVPVASATMGIPTGIHGITYVINDHATNV</sequence>
<keyword evidence="6" id="KW-0325">Glycoprotein</keyword>
<evidence type="ECO:0000256" key="9">
    <source>
        <dbReference type="SAM" id="Phobius"/>
    </source>
</evidence>
<keyword evidence="4 9" id="KW-0472">Membrane</keyword>
<dbReference type="SMART" id="SM00408">
    <property type="entry name" value="IGc2"/>
    <property type="match status" value="3"/>
</dbReference>
<dbReference type="AlphaFoldDB" id="A0A8T0CZU4"/>
<evidence type="ECO:0000313" key="11">
    <source>
        <dbReference type="EMBL" id="KAF8561135.1"/>
    </source>
</evidence>
<dbReference type="GO" id="GO:0050839">
    <property type="term" value="F:cell adhesion molecule binding"/>
    <property type="evidence" value="ECO:0007669"/>
    <property type="project" value="TreeGrafter"/>
</dbReference>
<dbReference type="SMART" id="SM00409">
    <property type="entry name" value="IG"/>
    <property type="match status" value="5"/>
</dbReference>
<feature type="domain" description="Ig-like" evidence="10">
    <location>
        <begin position="467"/>
        <end position="561"/>
    </location>
</feature>
<dbReference type="EMBL" id="JTDF01021972">
    <property type="protein sequence ID" value="KAF8561135.1"/>
    <property type="molecule type" value="Genomic_DNA"/>
</dbReference>
<dbReference type="InterPro" id="IPR003598">
    <property type="entry name" value="Ig_sub2"/>
</dbReference>
<dbReference type="InterPro" id="IPR013162">
    <property type="entry name" value="CD80_C2-set"/>
</dbReference>
<dbReference type="Pfam" id="PF08205">
    <property type="entry name" value="C2-set_2"/>
    <property type="match status" value="1"/>
</dbReference>
<feature type="domain" description="Ig-like" evidence="10">
    <location>
        <begin position="293"/>
        <end position="378"/>
    </location>
</feature>
<evidence type="ECO:0000256" key="8">
    <source>
        <dbReference type="SAM" id="MobiDB-lite"/>
    </source>
</evidence>
<dbReference type="GO" id="GO:0005911">
    <property type="term" value="C:cell-cell junction"/>
    <property type="evidence" value="ECO:0007669"/>
    <property type="project" value="TreeGrafter"/>
</dbReference>
<dbReference type="InterPro" id="IPR013106">
    <property type="entry name" value="Ig_V-set"/>
</dbReference>
<proteinExistence type="predicted"/>